<dbReference type="AlphaFoldDB" id="A0A4R5CRY6"/>
<reference evidence="4 5" key="1">
    <citation type="submission" date="2019-03" db="EMBL/GenBank/DDBJ databases">
        <title>Draft genome sequences of novel Actinobacteria.</title>
        <authorList>
            <person name="Sahin N."/>
            <person name="Ay H."/>
            <person name="Saygin H."/>
        </authorList>
    </citation>
    <scope>NUCLEOTIDE SEQUENCE [LARGE SCALE GENOMIC DNA]</scope>
    <source>
        <strain evidence="4 5">5K138</strain>
    </source>
</reference>
<dbReference type="InParanoid" id="A0A4R5CRY6"/>
<keyword evidence="5" id="KW-1185">Reference proteome</keyword>
<gene>
    <name evidence="4" type="ORF">E1269_22780</name>
</gene>
<sequence>MRVRSAVVVVAAAFLALTGCADDTEPRAVPESSTSQPWPWEKYPPTVRPTPSPTPSTDPVEPAEPTAPPEPTAAETTEPPATPEPTEPAESPEPTAEPSEPDHPPATSSPTPTDSSPTLADEVVELTNEVRDDHGCPVLRADDRLAEAARLHSEDMVERDYFDHTSPDGDGPGERAARAGYDHWSGENIAMGYATAADVVEGWMDSEGHRANILNCDSQAIGVGVAESDRGLYWTQMFGAE</sequence>
<proteinExistence type="predicted"/>
<dbReference type="SUPFAM" id="SSF55797">
    <property type="entry name" value="PR-1-like"/>
    <property type="match status" value="1"/>
</dbReference>
<dbReference type="Pfam" id="PF00188">
    <property type="entry name" value="CAP"/>
    <property type="match status" value="1"/>
</dbReference>
<dbReference type="Proteomes" id="UP000294739">
    <property type="component" value="Unassembled WGS sequence"/>
</dbReference>
<feature type="chain" id="PRO_5020887267" evidence="2">
    <location>
        <begin position="22"/>
        <end position="241"/>
    </location>
</feature>
<organism evidence="4 5">
    <name type="scientific">Jiangella asiatica</name>
    <dbReference type="NCBI Taxonomy" id="2530372"/>
    <lineage>
        <taxon>Bacteria</taxon>
        <taxon>Bacillati</taxon>
        <taxon>Actinomycetota</taxon>
        <taxon>Actinomycetes</taxon>
        <taxon>Jiangellales</taxon>
        <taxon>Jiangellaceae</taxon>
        <taxon>Jiangella</taxon>
    </lineage>
</organism>
<feature type="compositionally biased region" description="Pro residues" evidence="1">
    <location>
        <begin position="46"/>
        <end position="56"/>
    </location>
</feature>
<dbReference type="InterPro" id="IPR014044">
    <property type="entry name" value="CAP_dom"/>
</dbReference>
<evidence type="ECO:0000256" key="2">
    <source>
        <dbReference type="SAM" id="SignalP"/>
    </source>
</evidence>
<dbReference type="RefSeq" id="WP_131898853.1">
    <property type="nucleotide sequence ID" value="NZ_SMKZ01000040.1"/>
</dbReference>
<keyword evidence="2" id="KW-0732">Signal</keyword>
<dbReference type="InterPro" id="IPR035940">
    <property type="entry name" value="CAP_sf"/>
</dbReference>
<dbReference type="OrthoDB" id="68195at2"/>
<dbReference type="PANTHER" id="PTHR31157:SF1">
    <property type="entry name" value="SCP DOMAIN-CONTAINING PROTEIN"/>
    <property type="match status" value="1"/>
</dbReference>
<dbReference type="PANTHER" id="PTHR31157">
    <property type="entry name" value="SCP DOMAIN-CONTAINING PROTEIN"/>
    <property type="match status" value="1"/>
</dbReference>
<comment type="caution">
    <text evidence="4">The sequence shown here is derived from an EMBL/GenBank/DDBJ whole genome shotgun (WGS) entry which is preliminary data.</text>
</comment>
<dbReference type="Gene3D" id="3.40.33.10">
    <property type="entry name" value="CAP"/>
    <property type="match status" value="1"/>
</dbReference>
<name>A0A4R5CRY6_9ACTN</name>
<evidence type="ECO:0000256" key="1">
    <source>
        <dbReference type="SAM" id="MobiDB-lite"/>
    </source>
</evidence>
<feature type="region of interest" description="Disordered" evidence="1">
    <location>
        <begin position="23"/>
        <end position="118"/>
    </location>
</feature>
<dbReference type="CDD" id="cd05379">
    <property type="entry name" value="CAP_bacterial"/>
    <property type="match status" value="1"/>
</dbReference>
<evidence type="ECO:0000259" key="3">
    <source>
        <dbReference type="Pfam" id="PF00188"/>
    </source>
</evidence>
<dbReference type="PRINTS" id="PR01217">
    <property type="entry name" value="PRICHEXTENSN"/>
</dbReference>
<feature type="compositionally biased region" description="Low complexity" evidence="1">
    <location>
        <begin position="105"/>
        <end position="118"/>
    </location>
</feature>
<accession>A0A4R5CRY6</accession>
<feature type="domain" description="SCP" evidence="3">
    <location>
        <begin position="125"/>
        <end position="238"/>
    </location>
</feature>
<evidence type="ECO:0000313" key="5">
    <source>
        <dbReference type="Proteomes" id="UP000294739"/>
    </source>
</evidence>
<feature type="signal peptide" evidence="2">
    <location>
        <begin position="1"/>
        <end position="21"/>
    </location>
</feature>
<dbReference type="EMBL" id="SMKZ01000040">
    <property type="protein sequence ID" value="TDE01611.1"/>
    <property type="molecule type" value="Genomic_DNA"/>
</dbReference>
<evidence type="ECO:0000313" key="4">
    <source>
        <dbReference type="EMBL" id="TDE01611.1"/>
    </source>
</evidence>
<dbReference type="PROSITE" id="PS51257">
    <property type="entry name" value="PROKAR_LIPOPROTEIN"/>
    <property type="match status" value="1"/>
</dbReference>
<feature type="compositionally biased region" description="Low complexity" evidence="1">
    <location>
        <begin position="88"/>
        <end position="98"/>
    </location>
</feature>
<protein>
    <submittedName>
        <fullName evidence="4">CAP domain-containing protein</fullName>
    </submittedName>
</protein>